<keyword evidence="5 6" id="KW-0472">Membrane</keyword>
<evidence type="ECO:0000313" key="9">
    <source>
        <dbReference type="EMBL" id="PWI56590.1"/>
    </source>
</evidence>
<sequence>MGGQLALLLTGISLLLIGLSYLLWRFEREKTRKFFLATSWEERTPFITSLIARHAQRLSQMGLRTTEKQLVLAWAGITIVASAIPLLFGDAWVISVLFGVLTLVGVHLALRLYGLRFALRLEKGLRESALPIGIESLEATGDTAQAIEDILRLSRDPVIVQEFLRVRTLMNTLMISGEEAMRERARALSIKSYEWLATYTLYMQRYGAHTAQAWQDVADELEERQTFRAKVATKTASIRYGAYLFAGALLIGTLLFESKISFLMIGWMPVFFVGTMLSVLVGVYRLVRLGGDAR</sequence>
<feature type="transmembrane region" description="Helical" evidence="6">
    <location>
        <begin position="238"/>
        <end position="256"/>
    </location>
</feature>
<keyword evidence="3 6" id="KW-0812">Transmembrane</keyword>
<proteinExistence type="predicted"/>
<dbReference type="Pfam" id="PF00482">
    <property type="entry name" value="T2SSF"/>
    <property type="match status" value="1"/>
</dbReference>
<dbReference type="GO" id="GO:0005886">
    <property type="term" value="C:plasma membrane"/>
    <property type="evidence" value="ECO:0007669"/>
    <property type="project" value="UniProtKB-SubCell"/>
</dbReference>
<organism evidence="8 10">
    <name type="scientific">Sulfoacidibacillus thermotolerans</name>
    <name type="common">Acidibacillus sulfuroxidans</name>
    <dbReference type="NCBI Taxonomy" id="1765684"/>
    <lineage>
        <taxon>Bacteria</taxon>
        <taxon>Bacillati</taxon>
        <taxon>Bacillota</taxon>
        <taxon>Bacilli</taxon>
        <taxon>Bacillales</taxon>
        <taxon>Alicyclobacillaceae</taxon>
        <taxon>Sulfoacidibacillus</taxon>
    </lineage>
</organism>
<comment type="subcellular location">
    <subcellularLocation>
        <location evidence="1">Cell membrane</location>
        <topology evidence="1">Multi-pass membrane protein</topology>
    </subcellularLocation>
</comment>
<dbReference type="EMBL" id="MPDK01000036">
    <property type="protein sequence ID" value="PWI56570.1"/>
    <property type="molecule type" value="Genomic_DNA"/>
</dbReference>
<feature type="transmembrane region" description="Helical" evidence="6">
    <location>
        <begin position="94"/>
        <end position="113"/>
    </location>
</feature>
<accession>A0A2U3D5L6</accession>
<reference evidence="8 10" key="1">
    <citation type="submission" date="2016-11" db="EMBL/GenBank/DDBJ databases">
        <title>Comparative genomics of Acidibacillus ferroxidans species.</title>
        <authorList>
            <person name="Oliveira G."/>
            <person name="Nunes G."/>
            <person name="Oliveira R."/>
            <person name="Araujo F."/>
            <person name="Salim A."/>
            <person name="Scholte L."/>
            <person name="Morais D."/>
            <person name="Nancucheo I."/>
            <person name="Johnson D.B."/>
            <person name="Grail B."/>
            <person name="Bittencourt J."/>
            <person name="Valadares R."/>
        </authorList>
    </citation>
    <scope>NUCLEOTIDE SEQUENCE [LARGE SCALE GENOMIC DNA]</scope>
    <source>
        <strain evidence="8 10">Y002</strain>
    </source>
</reference>
<dbReference type="OrthoDB" id="10004300at2"/>
<evidence type="ECO:0000256" key="5">
    <source>
        <dbReference type="ARBA" id="ARBA00023136"/>
    </source>
</evidence>
<dbReference type="EMBL" id="MPDK01000034">
    <property type="protein sequence ID" value="PWI56590.1"/>
    <property type="molecule type" value="Genomic_DNA"/>
</dbReference>
<dbReference type="Proteomes" id="UP000245380">
    <property type="component" value="Unassembled WGS sequence"/>
</dbReference>
<keyword evidence="2" id="KW-1003">Cell membrane</keyword>
<feature type="transmembrane region" description="Helical" evidence="6">
    <location>
        <begin position="70"/>
        <end position="88"/>
    </location>
</feature>
<keyword evidence="10" id="KW-1185">Reference proteome</keyword>
<evidence type="ECO:0000256" key="4">
    <source>
        <dbReference type="ARBA" id="ARBA00022989"/>
    </source>
</evidence>
<dbReference type="InterPro" id="IPR018076">
    <property type="entry name" value="T2SS_GspF_dom"/>
</dbReference>
<gene>
    <name evidence="9" type="ORF">BM613_12875</name>
    <name evidence="8" type="ORF">BM613_13055</name>
</gene>
<evidence type="ECO:0000259" key="7">
    <source>
        <dbReference type="Pfam" id="PF00482"/>
    </source>
</evidence>
<feature type="domain" description="Type II secretion system protein GspF" evidence="7">
    <location>
        <begin position="139"/>
        <end position="252"/>
    </location>
</feature>
<dbReference type="RefSeq" id="WP_109431617.1">
    <property type="nucleotide sequence ID" value="NZ_MPDK01000034.1"/>
</dbReference>
<evidence type="ECO:0000313" key="8">
    <source>
        <dbReference type="EMBL" id="PWI56570.1"/>
    </source>
</evidence>
<evidence type="ECO:0000256" key="6">
    <source>
        <dbReference type="SAM" id="Phobius"/>
    </source>
</evidence>
<evidence type="ECO:0000256" key="2">
    <source>
        <dbReference type="ARBA" id="ARBA00022475"/>
    </source>
</evidence>
<keyword evidence="4 6" id="KW-1133">Transmembrane helix</keyword>
<comment type="caution">
    <text evidence="8">The sequence shown here is derived from an EMBL/GenBank/DDBJ whole genome shotgun (WGS) entry which is preliminary data.</text>
</comment>
<evidence type="ECO:0000313" key="10">
    <source>
        <dbReference type="Proteomes" id="UP000245380"/>
    </source>
</evidence>
<dbReference type="AlphaFoldDB" id="A0A2U3D5L6"/>
<evidence type="ECO:0000256" key="1">
    <source>
        <dbReference type="ARBA" id="ARBA00004651"/>
    </source>
</evidence>
<name>A0A2U3D5L6_SULT2</name>
<feature type="transmembrane region" description="Helical" evidence="6">
    <location>
        <begin position="262"/>
        <end position="287"/>
    </location>
</feature>
<feature type="transmembrane region" description="Helical" evidence="6">
    <location>
        <begin position="6"/>
        <end position="24"/>
    </location>
</feature>
<evidence type="ECO:0000256" key="3">
    <source>
        <dbReference type="ARBA" id="ARBA00022692"/>
    </source>
</evidence>
<protein>
    <recommendedName>
        <fullName evidence="7">Type II secretion system protein GspF domain-containing protein</fullName>
    </recommendedName>
</protein>